<comment type="caution">
    <text evidence="2">The sequence shown here is derived from an EMBL/GenBank/DDBJ whole genome shotgun (WGS) entry which is preliminary data.</text>
</comment>
<dbReference type="Proteomes" id="UP000018888">
    <property type="component" value="Unassembled WGS sequence"/>
</dbReference>
<keyword evidence="3" id="KW-1185">Reference proteome</keyword>
<name>A0A2P4QVS5_RHIID</name>
<sequence>MKNTLLFIIKKINQLSVGIYMKQIKQIGKSVIQLMRSIIWTKYVFLMIKILFIYVIINLE</sequence>
<organism evidence="2 3">
    <name type="scientific">Rhizophagus irregularis (strain DAOM 181602 / DAOM 197198 / MUCL 43194)</name>
    <name type="common">Arbuscular mycorrhizal fungus</name>
    <name type="synonym">Glomus intraradices</name>
    <dbReference type="NCBI Taxonomy" id="747089"/>
    <lineage>
        <taxon>Eukaryota</taxon>
        <taxon>Fungi</taxon>
        <taxon>Fungi incertae sedis</taxon>
        <taxon>Mucoromycota</taxon>
        <taxon>Glomeromycotina</taxon>
        <taxon>Glomeromycetes</taxon>
        <taxon>Glomerales</taxon>
        <taxon>Glomeraceae</taxon>
        <taxon>Rhizophagus</taxon>
    </lineage>
</organism>
<protein>
    <recommendedName>
        <fullName evidence="4">Transmembrane protein</fullName>
    </recommendedName>
</protein>
<keyword evidence="1" id="KW-0812">Transmembrane</keyword>
<dbReference type="EMBL" id="AUPC02000009">
    <property type="protein sequence ID" value="POG81763.1"/>
    <property type="molecule type" value="Genomic_DNA"/>
</dbReference>
<evidence type="ECO:0008006" key="4">
    <source>
        <dbReference type="Google" id="ProtNLM"/>
    </source>
</evidence>
<gene>
    <name evidence="2" type="ORF">GLOIN_2v1505081</name>
</gene>
<evidence type="ECO:0000256" key="1">
    <source>
        <dbReference type="SAM" id="Phobius"/>
    </source>
</evidence>
<evidence type="ECO:0000313" key="2">
    <source>
        <dbReference type="EMBL" id="POG81763.1"/>
    </source>
</evidence>
<proteinExistence type="predicted"/>
<keyword evidence="1" id="KW-0472">Membrane</keyword>
<dbReference type="AlphaFoldDB" id="A0A2P4QVS5"/>
<reference evidence="2 3" key="1">
    <citation type="journal article" date="2013" name="Proc. Natl. Acad. Sci. U.S.A.">
        <title>Genome of an arbuscular mycorrhizal fungus provides insight into the oldest plant symbiosis.</title>
        <authorList>
            <person name="Tisserant E."/>
            <person name="Malbreil M."/>
            <person name="Kuo A."/>
            <person name="Kohler A."/>
            <person name="Symeonidi A."/>
            <person name="Balestrini R."/>
            <person name="Charron P."/>
            <person name="Duensing N."/>
            <person name="Frei Dit Frey N."/>
            <person name="Gianinazzi-Pearson V."/>
            <person name="Gilbert L.B."/>
            <person name="Handa Y."/>
            <person name="Herr J.R."/>
            <person name="Hijri M."/>
            <person name="Koul R."/>
            <person name="Kawaguchi M."/>
            <person name="Krajinski F."/>
            <person name="Lammers P.J."/>
            <person name="Masclaux F.G."/>
            <person name="Murat C."/>
            <person name="Morin E."/>
            <person name="Ndikumana S."/>
            <person name="Pagni M."/>
            <person name="Petitpierre D."/>
            <person name="Requena N."/>
            <person name="Rosikiewicz P."/>
            <person name="Riley R."/>
            <person name="Saito K."/>
            <person name="San Clemente H."/>
            <person name="Shapiro H."/>
            <person name="van Tuinen D."/>
            <person name="Becard G."/>
            <person name="Bonfante P."/>
            <person name="Paszkowski U."/>
            <person name="Shachar-Hill Y.Y."/>
            <person name="Tuskan G.A."/>
            <person name="Young P.W."/>
            <person name="Sanders I.R."/>
            <person name="Henrissat B."/>
            <person name="Rensing S.A."/>
            <person name="Grigoriev I.V."/>
            <person name="Corradi N."/>
            <person name="Roux C."/>
            <person name="Martin F."/>
        </authorList>
    </citation>
    <scope>NUCLEOTIDE SEQUENCE [LARGE SCALE GENOMIC DNA]</scope>
    <source>
        <strain evidence="2 3">DAOM 197198</strain>
    </source>
</reference>
<reference evidence="2 3" key="2">
    <citation type="journal article" date="2018" name="New Phytol.">
        <title>High intraspecific genome diversity in the model arbuscular mycorrhizal symbiont Rhizophagus irregularis.</title>
        <authorList>
            <person name="Chen E.C.H."/>
            <person name="Morin E."/>
            <person name="Beaudet D."/>
            <person name="Noel J."/>
            <person name="Yildirir G."/>
            <person name="Ndikumana S."/>
            <person name="Charron P."/>
            <person name="St-Onge C."/>
            <person name="Giorgi J."/>
            <person name="Kruger M."/>
            <person name="Marton T."/>
            <person name="Ropars J."/>
            <person name="Grigoriev I.V."/>
            <person name="Hainaut M."/>
            <person name="Henrissat B."/>
            <person name="Roux C."/>
            <person name="Martin F."/>
            <person name="Corradi N."/>
        </authorList>
    </citation>
    <scope>NUCLEOTIDE SEQUENCE [LARGE SCALE GENOMIC DNA]</scope>
    <source>
        <strain evidence="2 3">DAOM 197198</strain>
    </source>
</reference>
<feature type="transmembrane region" description="Helical" evidence="1">
    <location>
        <begin position="39"/>
        <end position="57"/>
    </location>
</feature>
<evidence type="ECO:0000313" key="3">
    <source>
        <dbReference type="Proteomes" id="UP000018888"/>
    </source>
</evidence>
<accession>A0A2P4QVS5</accession>
<keyword evidence="1" id="KW-1133">Transmembrane helix</keyword>